<keyword evidence="4" id="KW-1185">Reference proteome</keyword>
<protein>
    <submittedName>
        <fullName evidence="3">Uncharacterized protein</fullName>
    </submittedName>
</protein>
<evidence type="ECO:0000313" key="3">
    <source>
        <dbReference type="EMBL" id="QEA38932.1"/>
    </source>
</evidence>
<proteinExistence type="predicted"/>
<sequence>MRPVFHQPATQQRGGARRSGVRRGATRREVQPSSDAWLNRLLDIMTITALVVGGIALVTRLL</sequence>
<accession>A0A5B8SP80</accession>
<reference evidence="3 4" key="1">
    <citation type="submission" date="2019-06" db="EMBL/GenBank/DDBJ databases">
        <title>Genome analyses of bacteria isolated from kimchi.</title>
        <authorList>
            <person name="Lee S."/>
            <person name="Ahn S."/>
            <person name="Roh S."/>
        </authorList>
    </citation>
    <scope>NUCLEOTIDE SEQUENCE [LARGE SCALE GENOMIC DNA]</scope>
    <source>
        <strain evidence="3 4">CBA4606</strain>
    </source>
</reference>
<evidence type="ECO:0000256" key="2">
    <source>
        <dbReference type="SAM" id="Phobius"/>
    </source>
</evidence>
<dbReference type="EMBL" id="CP042382">
    <property type="protein sequence ID" value="QEA38932.1"/>
    <property type="molecule type" value="Genomic_DNA"/>
</dbReference>
<evidence type="ECO:0000313" key="4">
    <source>
        <dbReference type="Proteomes" id="UP000321272"/>
    </source>
</evidence>
<evidence type="ECO:0000256" key="1">
    <source>
        <dbReference type="SAM" id="MobiDB-lite"/>
    </source>
</evidence>
<dbReference type="Proteomes" id="UP000321272">
    <property type="component" value="Chromosome"/>
</dbReference>
<gene>
    <name evidence="3" type="ORF">FGL86_07495</name>
</gene>
<name>A0A5B8SP80_9GAMM</name>
<keyword evidence="2" id="KW-0812">Transmembrane</keyword>
<dbReference type="RefSeq" id="WP_147183988.1">
    <property type="nucleotide sequence ID" value="NZ_CP042382.1"/>
</dbReference>
<keyword evidence="2" id="KW-0472">Membrane</keyword>
<feature type="compositionally biased region" description="Basic residues" evidence="1">
    <location>
        <begin position="15"/>
        <end position="25"/>
    </location>
</feature>
<dbReference type="AlphaFoldDB" id="A0A5B8SP80"/>
<feature type="transmembrane region" description="Helical" evidence="2">
    <location>
        <begin position="37"/>
        <end position="58"/>
    </location>
</feature>
<organism evidence="3 4">
    <name type="scientific">Pistricoccus aurantiacus</name>
    <dbReference type="NCBI Taxonomy" id="1883414"/>
    <lineage>
        <taxon>Bacteria</taxon>
        <taxon>Pseudomonadati</taxon>
        <taxon>Pseudomonadota</taxon>
        <taxon>Gammaproteobacteria</taxon>
        <taxon>Oceanospirillales</taxon>
        <taxon>Halomonadaceae</taxon>
        <taxon>Pistricoccus</taxon>
    </lineage>
</organism>
<keyword evidence="2" id="KW-1133">Transmembrane helix</keyword>
<dbReference type="KEGG" id="paur:FGL86_07495"/>
<feature type="region of interest" description="Disordered" evidence="1">
    <location>
        <begin position="1"/>
        <end position="29"/>
    </location>
</feature>